<accession>A0A9D3VLD3</accession>
<organism evidence="7 8">
    <name type="scientific">Gossypium stocksii</name>
    <dbReference type="NCBI Taxonomy" id="47602"/>
    <lineage>
        <taxon>Eukaryota</taxon>
        <taxon>Viridiplantae</taxon>
        <taxon>Streptophyta</taxon>
        <taxon>Embryophyta</taxon>
        <taxon>Tracheophyta</taxon>
        <taxon>Spermatophyta</taxon>
        <taxon>Magnoliopsida</taxon>
        <taxon>eudicotyledons</taxon>
        <taxon>Gunneridae</taxon>
        <taxon>Pentapetalae</taxon>
        <taxon>rosids</taxon>
        <taxon>malvids</taxon>
        <taxon>Malvales</taxon>
        <taxon>Malvaceae</taxon>
        <taxon>Malvoideae</taxon>
        <taxon>Gossypium</taxon>
    </lineage>
</organism>
<keyword evidence="3" id="KW-0256">Endoplasmic reticulum</keyword>
<comment type="subcellular location">
    <subcellularLocation>
        <location evidence="1">Endoplasmic reticulum</location>
    </subcellularLocation>
</comment>
<dbReference type="Pfam" id="PF08314">
    <property type="entry name" value="Sec39"/>
    <property type="match status" value="2"/>
</dbReference>
<evidence type="ECO:0000256" key="5">
    <source>
        <dbReference type="SAM" id="MobiDB-lite"/>
    </source>
</evidence>
<dbReference type="GO" id="GO:0070939">
    <property type="term" value="C:Dsl1/NZR complex"/>
    <property type="evidence" value="ECO:0007669"/>
    <property type="project" value="TreeGrafter"/>
</dbReference>
<protein>
    <recommendedName>
        <fullName evidence="6">Sec39 domain-containing protein</fullName>
    </recommendedName>
</protein>
<dbReference type="SUPFAM" id="SSF50978">
    <property type="entry name" value="WD40 repeat-like"/>
    <property type="match status" value="1"/>
</dbReference>
<feature type="domain" description="Sec39" evidence="6">
    <location>
        <begin position="938"/>
        <end position="1218"/>
    </location>
</feature>
<dbReference type="EMBL" id="JAIQCV010000006">
    <property type="protein sequence ID" value="KAH1089791.1"/>
    <property type="molecule type" value="Genomic_DNA"/>
</dbReference>
<keyword evidence="8" id="KW-1185">Reference proteome</keyword>
<dbReference type="GO" id="GO:0015031">
    <property type="term" value="P:protein transport"/>
    <property type="evidence" value="ECO:0007669"/>
    <property type="project" value="UniProtKB-KW"/>
</dbReference>
<evidence type="ECO:0000259" key="6">
    <source>
        <dbReference type="Pfam" id="PF08314"/>
    </source>
</evidence>
<comment type="caution">
    <text evidence="7">The sequence shown here is derived from an EMBL/GenBank/DDBJ whole genome shotgun (WGS) entry which is preliminary data.</text>
</comment>
<dbReference type="Proteomes" id="UP000828251">
    <property type="component" value="Unassembled WGS sequence"/>
</dbReference>
<evidence type="ECO:0000256" key="3">
    <source>
        <dbReference type="ARBA" id="ARBA00022824"/>
    </source>
</evidence>
<feature type="compositionally biased region" description="Basic and acidic residues" evidence="5">
    <location>
        <begin position="403"/>
        <end position="427"/>
    </location>
</feature>
<dbReference type="InterPro" id="IPR036322">
    <property type="entry name" value="WD40_repeat_dom_sf"/>
</dbReference>
<dbReference type="GO" id="GO:0006890">
    <property type="term" value="P:retrograde vesicle-mediated transport, Golgi to endoplasmic reticulum"/>
    <property type="evidence" value="ECO:0007669"/>
    <property type="project" value="InterPro"/>
</dbReference>
<dbReference type="PANTHER" id="PTHR15922:SF2">
    <property type="entry name" value="NBAS SUBUNIT OF NRZ TETHERING COMPLEX"/>
    <property type="match status" value="1"/>
</dbReference>
<dbReference type="InterPro" id="IPR013244">
    <property type="entry name" value="Sec39_domain"/>
</dbReference>
<reference evidence="7 8" key="1">
    <citation type="journal article" date="2021" name="Plant Biotechnol. J.">
        <title>Multi-omics assisted identification of the key and species-specific regulatory components of drought-tolerant mechanisms in Gossypium stocksii.</title>
        <authorList>
            <person name="Yu D."/>
            <person name="Ke L."/>
            <person name="Zhang D."/>
            <person name="Wu Y."/>
            <person name="Sun Y."/>
            <person name="Mei J."/>
            <person name="Sun J."/>
            <person name="Sun Y."/>
        </authorList>
    </citation>
    <scope>NUCLEOTIDE SEQUENCE [LARGE SCALE GENOMIC DNA]</scope>
    <source>
        <strain evidence="8">cv. E1</strain>
        <tissue evidence="7">Leaf</tissue>
    </source>
</reference>
<sequence>MAESAGEVREVLYEERRHASRPFSSDCLPLSLQQSNRADRGGFLSFLSARGLSQLKEKWIRFKNPKKMRKAVSLFISPRGERVAVAAGNQVTILRKEDDYQEPCGIFTNSSLVLYACGAWSESHDILGIVDDADVIYFIKANGEEISRITKRHLKISSTVIGLLAENDSEVHQSFFFTVLTSDGAFHHIEISQESSASISPVNESGLALKRQFPQNVFCFDYYPELSLLVVVGSITASGKSESCYISLWRKHQNLVLEPIASTQFKGLYFEQKGYAGHLAYPKVSISPKGDYIAALDMNGCLHIFKLDKETYSVTNFAFQARTISDRPLNACTDILVDIVDFTWWSDHVLTLAKQSGFVAMLDIVSGLKLIENEPVYSMPVLERVQKFEGNIFLLEGFSSEDRFDSSNSNRTDDLHHGEQTPEDRSNQPDISRTRWNLVSLSERSVPEMYKILIGNSKHQAALEFSDRYQLDRDEVLKSQWLCSNHGINDLNTFLSNIKDKAFVLSECVDKVGQSEEAVKALLAYGLQLTNFYKFSEQNNQKFGEIWDFRLARLQLLQFSDRLETFLGINMGRFSVQEYSKFRVMPIDESAIALAESGKIGALNLLFKRHPYSLAPFMLDILAAIPETIPVRTYVQLLPGRSPPRFFIREEDWVECDKMIGFISNLPENQDIDNQIRTEPIVKQLLGSFWPSTAELAFWYKHRARDIDSYSGLLDNCLSLVGFACQKGVNELKQFHEDISYLHQLVYANENDAEISTSMSLVAWEQLSDYEKFRTMLDGCREENVVESLRNKAIPFMQKRSRRISLATQEQIADGHSQVDRARSESFLVRWLKEISLVNKLDVCLMVIEEGCRELQSSGFFKDEVEVVDCALQCLYLFTVTGRWSTMAAILSKLPHKQDSGIFIGNLDQRCKVAEGHIEAGSLLAFYQVPRPMSYFLEAHSDEKGVKQIIRLILSKFIRQRPGRSDNEWADLWHDMQCLHEEAFPFLDLEYLLTEFCGGLLKAEKFSLARSYLKGTSSVALATEKAENLVIQAAREFFFSASSLACSEIWKAKDCLNLFPSSRNVKAEADFIDALTVKLPNLGVSLLPMQFQQIKDPMEIIKMAIRNKAEAYLRVDELIEVAKLLGLSSLDEMSGVQEAIAREAAVTGDLQLAYDLCLVLAKRGYGIIWDLCAAIARGPSLKNLDTSSRKQLLGFALSHCDEESIGELLHAWKDLDMQVQCETLMTLTGTDCPSFSVQGCSVFLLPDYSIEDIVDRKNSSVLVKGSSSADKRSHLNSIKNILSLVAKSPVVHGTDWELLLQENGKILSFAAVQLPWLLELTRKPEHRKKFTSGMIPGKQYVSVRTQVVITILSWLARNDFAPRDDLIASLVKSIIEPPVTEEEDVIGCSFLLNLVDAFSGVELIEEQLKTRENYLETCSIKYVRTTYSTLHNNGADCEGAVQRRELLFRKFKEKNNAGDVNKIYGVQSSFWKEWKLKLEEKKHVTDHSRLLEQAIPGVGTAPFLCGDVSYIESVVLKDVLKLADIYGLNQAELCGHACIFFGTREISPHAYARVSHYYKVIEQECRRISFVKDLNFHNIAGLGGLNLLDFGPKMDCIIFLLNFWIRSNEKCKNLLYARFRYTHFDVLVAILEDWEGLFVIKKEEVASAALSDAENDWSTDDWDEGWESLREVSS</sequence>
<gene>
    <name evidence="7" type="ORF">J1N35_017048</name>
</gene>
<name>A0A9D3VLD3_9ROSI</name>
<evidence type="ECO:0000256" key="2">
    <source>
        <dbReference type="ARBA" id="ARBA00022448"/>
    </source>
</evidence>
<evidence type="ECO:0000256" key="1">
    <source>
        <dbReference type="ARBA" id="ARBA00004240"/>
    </source>
</evidence>
<dbReference type="GO" id="GO:0000149">
    <property type="term" value="F:SNARE binding"/>
    <property type="evidence" value="ECO:0007669"/>
    <property type="project" value="TreeGrafter"/>
</dbReference>
<feature type="domain" description="Sec39" evidence="6">
    <location>
        <begin position="591"/>
        <end position="832"/>
    </location>
</feature>
<feature type="region of interest" description="Disordered" evidence="5">
    <location>
        <begin position="403"/>
        <end position="430"/>
    </location>
</feature>
<keyword evidence="4" id="KW-0653">Protein transport</keyword>
<evidence type="ECO:0000313" key="8">
    <source>
        <dbReference type="Proteomes" id="UP000828251"/>
    </source>
</evidence>
<proteinExistence type="predicted"/>
<dbReference type="OrthoDB" id="19988at2759"/>
<dbReference type="PANTHER" id="PTHR15922">
    <property type="entry name" value="NEUROBLASTOMA-AMPLIFIED SEQUENCE"/>
    <property type="match status" value="1"/>
</dbReference>
<keyword evidence="2" id="KW-0813">Transport</keyword>
<evidence type="ECO:0000256" key="4">
    <source>
        <dbReference type="ARBA" id="ARBA00022927"/>
    </source>
</evidence>
<evidence type="ECO:0000313" key="7">
    <source>
        <dbReference type="EMBL" id="KAH1089791.1"/>
    </source>
</evidence>